<dbReference type="PRINTS" id="PR00080">
    <property type="entry name" value="SDRFAMILY"/>
</dbReference>
<dbReference type="PROSITE" id="PS00061">
    <property type="entry name" value="ADH_SHORT"/>
    <property type="match status" value="1"/>
</dbReference>
<sequence length="266" mass="27354">MSDARVPSAAAAPASDALPRTPSFRLDGKRALVAGASRGIGLACAAALAEAGAECVLAARDPRALEEAVAAIREAGGSARALPLDVADVAAMRAAVEREGPFDILVNAAGMARHGPALETREDDFDAVMNVNLRGTYFLTQAVARGMVAGGSIVTISSQMGLVGGVDRAVYCASKHAVEGMTKAMAIEWGPRGIRVNTVCPTFIRTPLTEATFADPERLAWIRSKIKLPRVGVPQDVMGAVVFLASDAAAMITGSALVVDGGWTAG</sequence>
<gene>
    <name evidence="4" type="ORF">GCM10011322_25880</name>
</gene>
<dbReference type="Pfam" id="PF13561">
    <property type="entry name" value="adh_short_C2"/>
    <property type="match status" value="1"/>
</dbReference>
<reference evidence="4 5" key="1">
    <citation type="journal article" date="2014" name="Int. J. Syst. Evol. Microbiol.">
        <title>Complete genome sequence of Corynebacterium casei LMG S-19264T (=DSM 44701T), isolated from a smear-ripened cheese.</title>
        <authorList>
            <consortium name="US DOE Joint Genome Institute (JGI-PGF)"/>
            <person name="Walter F."/>
            <person name="Albersmeier A."/>
            <person name="Kalinowski J."/>
            <person name="Ruckert C."/>
        </authorList>
    </citation>
    <scope>NUCLEOTIDE SEQUENCE [LARGE SCALE GENOMIC DNA]</scope>
    <source>
        <strain evidence="4 5">CGMCC 1.9161</strain>
    </source>
</reference>
<dbReference type="PANTHER" id="PTHR42760">
    <property type="entry name" value="SHORT-CHAIN DEHYDROGENASES/REDUCTASES FAMILY MEMBER"/>
    <property type="match status" value="1"/>
</dbReference>
<dbReference type="PANTHER" id="PTHR42760:SF133">
    <property type="entry name" value="3-OXOACYL-[ACYL-CARRIER-PROTEIN] REDUCTASE"/>
    <property type="match status" value="1"/>
</dbReference>
<dbReference type="GO" id="GO:0006633">
    <property type="term" value="P:fatty acid biosynthetic process"/>
    <property type="evidence" value="ECO:0007669"/>
    <property type="project" value="TreeGrafter"/>
</dbReference>
<keyword evidence="5" id="KW-1185">Reference proteome</keyword>
<dbReference type="PRINTS" id="PR00081">
    <property type="entry name" value="GDHRDH"/>
</dbReference>
<dbReference type="InterPro" id="IPR020904">
    <property type="entry name" value="Sc_DH/Rdtase_CS"/>
</dbReference>
<evidence type="ECO:0000259" key="3">
    <source>
        <dbReference type="SMART" id="SM00822"/>
    </source>
</evidence>
<comment type="caution">
    <text evidence="4">The sequence shown here is derived from an EMBL/GenBank/DDBJ whole genome shotgun (WGS) entry which is preliminary data.</text>
</comment>
<dbReference type="SMART" id="SM00822">
    <property type="entry name" value="PKS_KR"/>
    <property type="match status" value="1"/>
</dbReference>
<dbReference type="Proteomes" id="UP000600449">
    <property type="component" value="Unassembled WGS sequence"/>
</dbReference>
<proteinExistence type="inferred from homology"/>
<dbReference type="GO" id="GO:0048038">
    <property type="term" value="F:quinone binding"/>
    <property type="evidence" value="ECO:0007669"/>
    <property type="project" value="TreeGrafter"/>
</dbReference>
<name>A0A917Q9P0_9HYPH</name>
<dbReference type="Gene3D" id="3.40.50.720">
    <property type="entry name" value="NAD(P)-binding Rossmann-like Domain"/>
    <property type="match status" value="1"/>
</dbReference>
<evidence type="ECO:0000313" key="4">
    <source>
        <dbReference type="EMBL" id="GGK37683.1"/>
    </source>
</evidence>
<dbReference type="NCBIfam" id="NF005559">
    <property type="entry name" value="PRK07231.1"/>
    <property type="match status" value="1"/>
</dbReference>
<dbReference type="GO" id="GO:0016616">
    <property type="term" value="F:oxidoreductase activity, acting on the CH-OH group of donors, NAD or NADP as acceptor"/>
    <property type="evidence" value="ECO:0007669"/>
    <property type="project" value="TreeGrafter"/>
</dbReference>
<keyword evidence="2" id="KW-0560">Oxidoreductase</keyword>
<dbReference type="FunFam" id="3.40.50.720:FF:000084">
    <property type="entry name" value="Short-chain dehydrogenase reductase"/>
    <property type="match status" value="1"/>
</dbReference>
<dbReference type="InterPro" id="IPR002347">
    <property type="entry name" value="SDR_fam"/>
</dbReference>
<protein>
    <submittedName>
        <fullName evidence="4">3-oxoacyl-ACP reductase</fullName>
    </submittedName>
</protein>
<dbReference type="InterPro" id="IPR057326">
    <property type="entry name" value="KR_dom"/>
</dbReference>
<dbReference type="EMBL" id="BMMF01000007">
    <property type="protein sequence ID" value="GGK37683.1"/>
    <property type="molecule type" value="Genomic_DNA"/>
</dbReference>
<evidence type="ECO:0000256" key="2">
    <source>
        <dbReference type="ARBA" id="ARBA00023002"/>
    </source>
</evidence>
<feature type="domain" description="Ketoreductase" evidence="3">
    <location>
        <begin position="29"/>
        <end position="192"/>
    </location>
</feature>
<evidence type="ECO:0000256" key="1">
    <source>
        <dbReference type="ARBA" id="ARBA00006484"/>
    </source>
</evidence>
<dbReference type="AlphaFoldDB" id="A0A917Q9P0"/>
<accession>A0A917Q9P0</accession>
<organism evidence="4 5">
    <name type="scientific">Salinarimonas ramus</name>
    <dbReference type="NCBI Taxonomy" id="690164"/>
    <lineage>
        <taxon>Bacteria</taxon>
        <taxon>Pseudomonadati</taxon>
        <taxon>Pseudomonadota</taxon>
        <taxon>Alphaproteobacteria</taxon>
        <taxon>Hyphomicrobiales</taxon>
        <taxon>Salinarimonadaceae</taxon>
        <taxon>Salinarimonas</taxon>
    </lineage>
</organism>
<dbReference type="InterPro" id="IPR036291">
    <property type="entry name" value="NAD(P)-bd_dom_sf"/>
</dbReference>
<comment type="similarity">
    <text evidence="1">Belongs to the short-chain dehydrogenases/reductases (SDR) family.</text>
</comment>
<dbReference type="RefSeq" id="WP_188913619.1">
    <property type="nucleotide sequence ID" value="NZ_BMMF01000007.1"/>
</dbReference>
<evidence type="ECO:0000313" key="5">
    <source>
        <dbReference type="Proteomes" id="UP000600449"/>
    </source>
</evidence>
<dbReference type="SUPFAM" id="SSF51735">
    <property type="entry name" value="NAD(P)-binding Rossmann-fold domains"/>
    <property type="match status" value="1"/>
</dbReference>